<protein>
    <submittedName>
        <fullName evidence="2">Uncharacterized protein</fullName>
    </submittedName>
</protein>
<reference evidence="3" key="2">
    <citation type="journal article" date="2013" name="PLoS Genet.">
        <title>Comparative genome structure, secondary metabolite, and effector coding capacity across Cochliobolus pathogens.</title>
        <authorList>
            <person name="Condon B.J."/>
            <person name="Leng Y."/>
            <person name="Wu D."/>
            <person name="Bushley K.E."/>
            <person name="Ohm R.A."/>
            <person name="Otillar R."/>
            <person name="Martin J."/>
            <person name="Schackwitz W."/>
            <person name="Grimwood J."/>
            <person name="MohdZainudin N."/>
            <person name="Xue C."/>
            <person name="Wang R."/>
            <person name="Manning V.A."/>
            <person name="Dhillon B."/>
            <person name="Tu Z.J."/>
            <person name="Steffenson B.J."/>
            <person name="Salamov A."/>
            <person name="Sun H."/>
            <person name="Lowry S."/>
            <person name="LaButti K."/>
            <person name="Han J."/>
            <person name="Copeland A."/>
            <person name="Lindquist E."/>
            <person name="Barry K."/>
            <person name="Schmutz J."/>
            <person name="Baker S.E."/>
            <person name="Ciuffetti L.M."/>
            <person name="Grigoriev I.V."/>
            <person name="Zhong S."/>
            <person name="Turgeon B.G."/>
        </authorList>
    </citation>
    <scope>NUCLEOTIDE SEQUENCE [LARGE SCALE GENOMIC DNA]</scope>
    <source>
        <strain evidence="3">C4 / ATCC 48331 / race T</strain>
    </source>
</reference>
<sequence>MQEVQQHVPGRETTRSNLEGWKGLLFNGLASPETSPRRKGAPRNFSSQEAACDHPPLVRPFLFVQPRPSGHLFCITHTLTARQSAPARRRERSAPTRQRSRVRGK</sequence>
<proteinExistence type="predicted"/>
<name>N4XQE5_COCH4</name>
<reference evidence="2 3" key="1">
    <citation type="journal article" date="2012" name="PLoS Pathog.">
        <title>Diverse lifestyles and strategies of plant pathogenesis encoded in the genomes of eighteen Dothideomycetes fungi.</title>
        <authorList>
            <person name="Ohm R.A."/>
            <person name="Feau N."/>
            <person name="Henrissat B."/>
            <person name="Schoch C.L."/>
            <person name="Horwitz B.A."/>
            <person name="Barry K.W."/>
            <person name="Condon B.J."/>
            <person name="Copeland A.C."/>
            <person name="Dhillon B."/>
            <person name="Glaser F."/>
            <person name="Hesse C.N."/>
            <person name="Kosti I."/>
            <person name="LaButti K."/>
            <person name="Lindquist E.A."/>
            <person name="Lucas S."/>
            <person name="Salamov A.A."/>
            <person name="Bradshaw R.E."/>
            <person name="Ciuffetti L."/>
            <person name="Hamelin R.C."/>
            <person name="Kema G.H.J."/>
            <person name="Lawrence C."/>
            <person name="Scott J.A."/>
            <person name="Spatafora J.W."/>
            <person name="Turgeon B.G."/>
            <person name="de Wit P.J.G.M."/>
            <person name="Zhong S."/>
            <person name="Goodwin S.B."/>
            <person name="Grigoriev I.V."/>
        </authorList>
    </citation>
    <scope>NUCLEOTIDE SEQUENCE [LARGE SCALE GENOMIC DNA]</scope>
    <source>
        <strain evidence="3">C4 / ATCC 48331 / race T</strain>
    </source>
</reference>
<evidence type="ECO:0000313" key="3">
    <source>
        <dbReference type="Proteomes" id="UP000012338"/>
    </source>
</evidence>
<accession>N4XQE5</accession>
<feature type="region of interest" description="Disordered" evidence="1">
    <location>
        <begin position="80"/>
        <end position="105"/>
    </location>
</feature>
<dbReference type="AlphaFoldDB" id="N4XQE5"/>
<gene>
    <name evidence="2" type="ORF">COCC4DRAFT_57256</name>
</gene>
<keyword evidence="3" id="KW-1185">Reference proteome</keyword>
<dbReference type="Proteomes" id="UP000012338">
    <property type="component" value="Unassembled WGS sequence"/>
</dbReference>
<organism evidence="2 3">
    <name type="scientific">Cochliobolus heterostrophus (strain C4 / ATCC 48331 / race T)</name>
    <name type="common">Southern corn leaf blight fungus</name>
    <name type="synonym">Bipolaris maydis</name>
    <dbReference type="NCBI Taxonomy" id="665024"/>
    <lineage>
        <taxon>Eukaryota</taxon>
        <taxon>Fungi</taxon>
        <taxon>Dikarya</taxon>
        <taxon>Ascomycota</taxon>
        <taxon>Pezizomycotina</taxon>
        <taxon>Dothideomycetes</taxon>
        <taxon>Pleosporomycetidae</taxon>
        <taxon>Pleosporales</taxon>
        <taxon>Pleosporineae</taxon>
        <taxon>Pleosporaceae</taxon>
        <taxon>Bipolaris</taxon>
    </lineage>
</organism>
<feature type="region of interest" description="Disordered" evidence="1">
    <location>
        <begin position="27"/>
        <end position="51"/>
    </location>
</feature>
<evidence type="ECO:0000256" key="1">
    <source>
        <dbReference type="SAM" id="MobiDB-lite"/>
    </source>
</evidence>
<dbReference type="OrthoDB" id="3687506at2759"/>
<dbReference type="EMBL" id="KB733447">
    <property type="protein sequence ID" value="ENI08521.1"/>
    <property type="molecule type" value="Genomic_DNA"/>
</dbReference>
<evidence type="ECO:0000313" key="2">
    <source>
        <dbReference type="EMBL" id="ENI08521.1"/>
    </source>
</evidence>
<dbReference type="HOGENOM" id="CLU_2236335_0_0_1"/>